<keyword evidence="6" id="KW-0694">RNA-binding</keyword>
<keyword evidence="2" id="KW-1277">Toxin-antitoxin system</keyword>
<evidence type="ECO:0000256" key="6">
    <source>
        <dbReference type="ARBA" id="ARBA00022884"/>
    </source>
</evidence>
<accession>A0A1F8EBH6</accession>
<dbReference type="AlphaFoldDB" id="A0A1F8EBH6"/>
<comment type="similarity">
    <text evidence="1">Belongs to the HicA mRNA interferase family.</text>
</comment>
<evidence type="ECO:0000256" key="3">
    <source>
        <dbReference type="ARBA" id="ARBA00022722"/>
    </source>
</evidence>
<dbReference type="STRING" id="1802660.A2735_00045"/>
<keyword evidence="4" id="KW-0255">Endonuclease</keyword>
<reference evidence="8 9" key="1">
    <citation type="journal article" date="2016" name="Nat. Commun.">
        <title>Thousands of microbial genomes shed light on interconnected biogeochemical processes in an aquifer system.</title>
        <authorList>
            <person name="Anantharaman K."/>
            <person name="Brown C.T."/>
            <person name="Hug L.A."/>
            <person name="Sharon I."/>
            <person name="Castelle C.J."/>
            <person name="Probst A.J."/>
            <person name="Thomas B.C."/>
            <person name="Singh A."/>
            <person name="Wilkins M.J."/>
            <person name="Karaoz U."/>
            <person name="Brodie E.L."/>
            <person name="Williams K.H."/>
            <person name="Hubbard S.S."/>
            <person name="Banfield J.F."/>
        </authorList>
    </citation>
    <scope>NUCLEOTIDE SEQUENCE [LARGE SCALE GENOMIC DNA]</scope>
</reference>
<evidence type="ECO:0000313" key="9">
    <source>
        <dbReference type="Proteomes" id="UP000178520"/>
    </source>
</evidence>
<keyword evidence="7" id="KW-0346">Stress response</keyword>
<dbReference type="PANTHER" id="PTHR34873">
    <property type="entry name" value="SSR1766 PROTEIN"/>
    <property type="match status" value="1"/>
</dbReference>
<evidence type="ECO:0000256" key="5">
    <source>
        <dbReference type="ARBA" id="ARBA00022801"/>
    </source>
</evidence>
<dbReference type="PANTHER" id="PTHR34873:SF3">
    <property type="entry name" value="ADDICTION MODULE TOXIN, HICA FAMILY"/>
    <property type="match status" value="1"/>
</dbReference>
<dbReference type="EMBL" id="MGJA01000003">
    <property type="protein sequence ID" value="OGM98090.1"/>
    <property type="molecule type" value="Genomic_DNA"/>
</dbReference>
<evidence type="ECO:0000256" key="1">
    <source>
        <dbReference type="ARBA" id="ARBA00006620"/>
    </source>
</evidence>
<dbReference type="GO" id="GO:0016787">
    <property type="term" value="F:hydrolase activity"/>
    <property type="evidence" value="ECO:0007669"/>
    <property type="project" value="UniProtKB-KW"/>
</dbReference>
<gene>
    <name evidence="8" type="ORF">A2735_00045</name>
</gene>
<dbReference type="InterPro" id="IPR038570">
    <property type="entry name" value="HicA_sf"/>
</dbReference>
<dbReference type="InterPro" id="IPR012933">
    <property type="entry name" value="HicA_mRNA_interferase"/>
</dbReference>
<protein>
    <recommendedName>
        <fullName evidence="10">Addiction module toxin, HicA family</fullName>
    </recommendedName>
</protein>
<comment type="caution">
    <text evidence="8">The sequence shown here is derived from an EMBL/GenBank/DDBJ whole genome shotgun (WGS) entry which is preliminary data.</text>
</comment>
<proteinExistence type="inferred from homology"/>
<name>A0A1F8EBH6_9BACT</name>
<evidence type="ECO:0000256" key="2">
    <source>
        <dbReference type="ARBA" id="ARBA00022649"/>
    </source>
</evidence>
<dbReference type="GO" id="GO:0004519">
    <property type="term" value="F:endonuclease activity"/>
    <property type="evidence" value="ECO:0007669"/>
    <property type="project" value="UniProtKB-KW"/>
</dbReference>
<keyword evidence="3" id="KW-0540">Nuclease</keyword>
<dbReference type="SUPFAM" id="SSF54786">
    <property type="entry name" value="YcfA/nrd intein domain"/>
    <property type="match status" value="1"/>
</dbReference>
<evidence type="ECO:0000313" key="8">
    <source>
        <dbReference type="EMBL" id="OGM98090.1"/>
    </source>
</evidence>
<dbReference type="Proteomes" id="UP000178520">
    <property type="component" value="Unassembled WGS sequence"/>
</dbReference>
<dbReference type="Pfam" id="PF07927">
    <property type="entry name" value="HicA_toxin"/>
    <property type="match status" value="1"/>
</dbReference>
<sequence length="75" mass="8684">MSIVPMVKPKELIKVLLKAGFKIIRQTGSHVRLERQFDRSIRVTVPIHNNDLPRRLLMDILKQAGLTVEKLKELL</sequence>
<dbReference type="Gene3D" id="3.30.920.30">
    <property type="entry name" value="Hypothetical protein"/>
    <property type="match status" value="1"/>
</dbReference>
<evidence type="ECO:0008006" key="10">
    <source>
        <dbReference type="Google" id="ProtNLM"/>
    </source>
</evidence>
<evidence type="ECO:0000256" key="7">
    <source>
        <dbReference type="ARBA" id="ARBA00023016"/>
    </source>
</evidence>
<keyword evidence="5" id="KW-0378">Hydrolase</keyword>
<organism evidence="8 9">
    <name type="scientific">Candidatus Yanofskybacteria bacterium RIFCSPHIGHO2_01_FULL_41_21</name>
    <dbReference type="NCBI Taxonomy" id="1802660"/>
    <lineage>
        <taxon>Bacteria</taxon>
        <taxon>Candidatus Yanofskyibacteriota</taxon>
    </lineage>
</organism>
<evidence type="ECO:0000256" key="4">
    <source>
        <dbReference type="ARBA" id="ARBA00022759"/>
    </source>
</evidence>
<dbReference type="GO" id="GO:0003729">
    <property type="term" value="F:mRNA binding"/>
    <property type="evidence" value="ECO:0007669"/>
    <property type="project" value="InterPro"/>
</dbReference>